<proteinExistence type="predicted"/>
<protein>
    <submittedName>
        <fullName evidence="2">Uncharacterized protein</fullName>
    </submittedName>
</protein>
<comment type="caution">
    <text evidence="2">The sequence shown here is derived from an EMBL/GenBank/DDBJ whole genome shotgun (WGS) entry which is preliminary data.</text>
</comment>
<keyword evidence="3" id="KW-1185">Reference proteome</keyword>
<organism evidence="2 3">
    <name type="scientific">Platanthera guangdongensis</name>
    <dbReference type="NCBI Taxonomy" id="2320717"/>
    <lineage>
        <taxon>Eukaryota</taxon>
        <taxon>Viridiplantae</taxon>
        <taxon>Streptophyta</taxon>
        <taxon>Embryophyta</taxon>
        <taxon>Tracheophyta</taxon>
        <taxon>Spermatophyta</taxon>
        <taxon>Magnoliopsida</taxon>
        <taxon>Liliopsida</taxon>
        <taxon>Asparagales</taxon>
        <taxon>Orchidaceae</taxon>
        <taxon>Orchidoideae</taxon>
        <taxon>Orchideae</taxon>
        <taxon>Orchidinae</taxon>
        <taxon>Platanthera</taxon>
    </lineage>
</organism>
<accession>A0ABR2MT96</accession>
<name>A0ABR2MT96_9ASPA</name>
<sequence length="73" mass="7510">MGAGDCYCGWSCPCGGSGPARPPKGPSSLRLKGAGRRRSAGGGLPPGAGTARPVQAKPAITSRKSSVRRRFRW</sequence>
<evidence type="ECO:0000313" key="3">
    <source>
        <dbReference type="Proteomes" id="UP001412067"/>
    </source>
</evidence>
<reference evidence="2 3" key="1">
    <citation type="journal article" date="2022" name="Nat. Plants">
        <title>Genomes of leafy and leafless Platanthera orchids illuminate the evolution of mycoheterotrophy.</title>
        <authorList>
            <person name="Li M.H."/>
            <person name="Liu K.W."/>
            <person name="Li Z."/>
            <person name="Lu H.C."/>
            <person name="Ye Q.L."/>
            <person name="Zhang D."/>
            <person name="Wang J.Y."/>
            <person name="Li Y.F."/>
            <person name="Zhong Z.M."/>
            <person name="Liu X."/>
            <person name="Yu X."/>
            <person name="Liu D.K."/>
            <person name="Tu X.D."/>
            <person name="Liu B."/>
            <person name="Hao Y."/>
            <person name="Liao X.Y."/>
            <person name="Jiang Y.T."/>
            <person name="Sun W.H."/>
            <person name="Chen J."/>
            <person name="Chen Y.Q."/>
            <person name="Ai Y."/>
            <person name="Zhai J.W."/>
            <person name="Wu S.S."/>
            <person name="Zhou Z."/>
            <person name="Hsiao Y.Y."/>
            <person name="Wu W.L."/>
            <person name="Chen Y.Y."/>
            <person name="Lin Y.F."/>
            <person name="Hsu J.L."/>
            <person name="Li C.Y."/>
            <person name="Wang Z.W."/>
            <person name="Zhao X."/>
            <person name="Zhong W.Y."/>
            <person name="Ma X.K."/>
            <person name="Ma L."/>
            <person name="Huang J."/>
            <person name="Chen G.Z."/>
            <person name="Huang M.Z."/>
            <person name="Huang L."/>
            <person name="Peng D.H."/>
            <person name="Luo Y.B."/>
            <person name="Zou S.Q."/>
            <person name="Chen S.P."/>
            <person name="Lan S."/>
            <person name="Tsai W.C."/>
            <person name="Van de Peer Y."/>
            <person name="Liu Z.J."/>
        </authorList>
    </citation>
    <scope>NUCLEOTIDE SEQUENCE [LARGE SCALE GENOMIC DNA]</scope>
    <source>
        <strain evidence="2">Lor288</strain>
    </source>
</reference>
<feature type="region of interest" description="Disordered" evidence="1">
    <location>
        <begin position="15"/>
        <end position="73"/>
    </location>
</feature>
<dbReference type="EMBL" id="JBBWWR010000005">
    <property type="protein sequence ID" value="KAK8966814.1"/>
    <property type="molecule type" value="Genomic_DNA"/>
</dbReference>
<evidence type="ECO:0000256" key="1">
    <source>
        <dbReference type="SAM" id="MobiDB-lite"/>
    </source>
</evidence>
<dbReference type="Proteomes" id="UP001412067">
    <property type="component" value="Unassembled WGS sequence"/>
</dbReference>
<evidence type="ECO:0000313" key="2">
    <source>
        <dbReference type="EMBL" id="KAK8966814.1"/>
    </source>
</evidence>
<gene>
    <name evidence="2" type="ORF">KSP40_PGU005828</name>
</gene>